<comment type="caution">
    <text evidence="1">The sequence shown here is derived from an EMBL/GenBank/DDBJ whole genome shotgun (WGS) entry which is preliminary data.</text>
</comment>
<gene>
    <name evidence="1" type="ORF">APQ14_19205</name>
</gene>
<dbReference type="RefSeq" id="WP_060469733.1">
    <property type="nucleotide sequence ID" value="NZ_AP025515.1"/>
</dbReference>
<dbReference type="EMBL" id="LMXU01000043">
    <property type="protein sequence ID" value="KWT98979.1"/>
    <property type="molecule type" value="Genomic_DNA"/>
</dbReference>
<dbReference type="OrthoDB" id="5817385at2"/>
<keyword evidence="2" id="KW-1185">Reference proteome</keyword>
<evidence type="ECO:0000313" key="2">
    <source>
        <dbReference type="Proteomes" id="UP000057389"/>
    </source>
</evidence>
<dbReference type="GeneID" id="300181078"/>
<evidence type="ECO:0000313" key="1">
    <source>
        <dbReference type="EMBL" id="KWT98979.1"/>
    </source>
</evidence>
<sequence>MTKKALKLENNYYINMDTVTEFSIEGQWLSITTTAHPEIGRYVVALQGSQDASYARFTVPINELHRIKRELGEYMGVDLNSEVS</sequence>
<accession>A0A109D5K0</accession>
<protein>
    <submittedName>
        <fullName evidence="1">Uncharacterized protein</fullName>
    </submittedName>
</protein>
<dbReference type="AlphaFoldDB" id="A0A109D5K0"/>
<name>A0A109D5K0_9VIBR</name>
<proteinExistence type="predicted"/>
<dbReference type="Proteomes" id="UP000057389">
    <property type="component" value="Unassembled WGS sequence"/>
</dbReference>
<organism evidence="1 2">
    <name type="scientific">Vibrio toranzoniae</name>
    <dbReference type="NCBI Taxonomy" id="1194427"/>
    <lineage>
        <taxon>Bacteria</taxon>
        <taxon>Pseudomonadati</taxon>
        <taxon>Pseudomonadota</taxon>
        <taxon>Gammaproteobacteria</taxon>
        <taxon>Vibrionales</taxon>
        <taxon>Vibrionaceae</taxon>
        <taxon>Vibrio</taxon>
    </lineage>
</organism>
<reference evidence="1 2" key="1">
    <citation type="submission" date="2015-11" db="EMBL/GenBank/DDBJ databases">
        <title>Draft WGS of Vibrio toranzoniae.</title>
        <authorList>
            <person name="Lasa A."/>
            <person name="Romalde J.L."/>
        </authorList>
    </citation>
    <scope>NUCLEOTIDE SEQUENCE [LARGE SCALE GENOMIC DNA]</scope>
    <source>
        <strain evidence="1 2">Vb 10.8</strain>
    </source>
</reference>